<dbReference type="Pfam" id="PF09898">
    <property type="entry name" value="DUF2125"/>
    <property type="match status" value="1"/>
</dbReference>
<sequence length="358" mass="38965">MRASLVLCVAPIYRVRVRNDKGQAMRRLVTIGVGAALLFCLWWAGAAWWFNTGLTGWFDARRAEGWQAELEATTSAGFPARVDTVLEGIALADPGTGLAIEAEKLVISARTIWPGDLSVALPETPIHIATPWDRWTITAANARADLNLHPGTALQLEAMQKRSGPFTLARVDGTSVLGVAALDLALIETGDAAQYDLRFDVTDFTPGDAIRDIALLPPDWPLVFDVLTADIGLALDHPIDRTALETRRPQPQAVTLRRVEAHWGDMRFLATGDVIRDPQGRAEGHLVVKAENWQQMLDLAQAAGMIPPDLRPQIEGMLRGLASGTGRTEDLDVTLRFENGLTRIGFLPLGPAPSLVIR</sequence>
<reference evidence="2 3" key="1">
    <citation type="submission" date="2019-04" db="EMBL/GenBank/DDBJ databases">
        <title>Shimia ponticola sp. nov., isolated from seawater.</title>
        <authorList>
            <person name="Kim Y.-O."/>
            <person name="Yoon J.-H."/>
        </authorList>
    </citation>
    <scope>NUCLEOTIDE SEQUENCE [LARGE SCALE GENOMIC DNA]</scope>
    <source>
        <strain evidence="2 3">MYP11</strain>
    </source>
</reference>
<keyword evidence="1" id="KW-0472">Membrane</keyword>
<dbReference type="OrthoDB" id="7625707at2"/>
<evidence type="ECO:0000256" key="1">
    <source>
        <dbReference type="SAM" id="Phobius"/>
    </source>
</evidence>
<evidence type="ECO:0000313" key="3">
    <source>
        <dbReference type="Proteomes" id="UP000306602"/>
    </source>
</evidence>
<protein>
    <submittedName>
        <fullName evidence="2">DUF2125 domain-containing protein</fullName>
    </submittedName>
</protein>
<evidence type="ECO:0000313" key="2">
    <source>
        <dbReference type="EMBL" id="THH36967.1"/>
    </source>
</evidence>
<comment type="caution">
    <text evidence="2">The sequence shown here is derived from an EMBL/GenBank/DDBJ whole genome shotgun (WGS) entry which is preliminary data.</text>
</comment>
<keyword evidence="3" id="KW-1185">Reference proteome</keyword>
<dbReference type="AlphaFoldDB" id="A0A4S4NEI5"/>
<accession>A0A4S4NEI5</accession>
<organism evidence="2 3">
    <name type="scientific">Aliishimia ponticola</name>
    <dbReference type="NCBI Taxonomy" id="2499833"/>
    <lineage>
        <taxon>Bacteria</taxon>
        <taxon>Pseudomonadati</taxon>
        <taxon>Pseudomonadota</taxon>
        <taxon>Alphaproteobacteria</taxon>
        <taxon>Rhodobacterales</taxon>
        <taxon>Paracoccaceae</taxon>
        <taxon>Aliishimia</taxon>
    </lineage>
</organism>
<proteinExistence type="predicted"/>
<dbReference type="EMBL" id="SRKY01000002">
    <property type="protein sequence ID" value="THH36967.1"/>
    <property type="molecule type" value="Genomic_DNA"/>
</dbReference>
<keyword evidence="1" id="KW-1133">Transmembrane helix</keyword>
<dbReference type="Proteomes" id="UP000306602">
    <property type="component" value="Unassembled WGS sequence"/>
</dbReference>
<feature type="transmembrane region" description="Helical" evidence="1">
    <location>
        <begin position="28"/>
        <end position="50"/>
    </location>
</feature>
<dbReference type="InterPro" id="IPR018666">
    <property type="entry name" value="DUF2125"/>
</dbReference>
<keyword evidence="1" id="KW-0812">Transmembrane</keyword>
<gene>
    <name evidence="2" type="ORF">E4Z66_08485</name>
</gene>
<name>A0A4S4NEI5_9RHOB</name>